<dbReference type="Gene3D" id="3.40.630.30">
    <property type="match status" value="1"/>
</dbReference>
<organism evidence="4 5">
    <name type="scientific">Ideonella alba</name>
    <dbReference type="NCBI Taxonomy" id="2824118"/>
    <lineage>
        <taxon>Bacteria</taxon>
        <taxon>Pseudomonadati</taxon>
        <taxon>Pseudomonadota</taxon>
        <taxon>Betaproteobacteria</taxon>
        <taxon>Burkholderiales</taxon>
        <taxon>Sphaerotilaceae</taxon>
        <taxon>Ideonella</taxon>
    </lineage>
</organism>
<dbReference type="AlphaFoldDB" id="A0A940YL09"/>
<name>A0A940YL09_9BURK</name>
<reference evidence="4 5" key="1">
    <citation type="submission" date="2021-04" db="EMBL/GenBank/DDBJ databases">
        <title>The genome sequence of Ideonella sp. 3Y2.</title>
        <authorList>
            <person name="Liu Y."/>
        </authorList>
    </citation>
    <scope>NUCLEOTIDE SEQUENCE [LARGE SCALE GENOMIC DNA]</scope>
    <source>
        <strain evidence="4 5">3Y2</strain>
    </source>
</reference>
<comment type="caution">
    <text evidence="4">The sequence shown here is derived from an EMBL/GenBank/DDBJ whole genome shotgun (WGS) entry which is preliminary data.</text>
</comment>
<keyword evidence="1" id="KW-0808">Transferase</keyword>
<dbReference type="GO" id="GO:0016747">
    <property type="term" value="F:acyltransferase activity, transferring groups other than amino-acyl groups"/>
    <property type="evidence" value="ECO:0007669"/>
    <property type="project" value="InterPro"/>
</dbReference>
<dbReference type="PROSITE" id="PS51186">
    <property type="entry name" value="GNAT"/>
    <property type="match status" value="1"/>
</dbReference>
<dbReference type="EMBL" id="JAGQDD010000011">
    <property type="protein sequence ID" value="MBQ0931754.1"/>
    <property type="molecule type" value="Genomic_DNA"/>
</dbReference>
<accession>A0A940YL09</accession>
<proteinExistence type="predicted"/>
<dbReference type="InterPro" id="IPR050832">
    <property type="entry name" value="Bact_Acetyltransf"/>
</dbReference>
<evidence type="ECO:0000256" key="1">
    <source>
        <dbReference type="ARBA" id="ARBA00022679"/>
    </source>
</evidence>
<dbReference type="InterPro" id="IPR000182">
    <property type="entry name" value="GNAT_dom"/>
</dbReference>
<dbReference type="RefSeq" id="WP_210854733.1">
    <property type="nucleotide sequence ID" value="NZ_JAGQDD010000011.1"/>
</dbReference>
<evidence type="ECO:0000313" key="5">
    <source>
        <dbReference type="Proteomes" id="UP000676246"/>
    </source>
</evidence>
<dbReference type="Proteomes" id="UP000676246">
    <property type="component" value="Unassembled WGS sequence"/>
</dbReference>
<dbReference type="InterPro" id="IPR016181">
    <property type="entry name" value="Acyl_CoA_acyltransferase"/>
</dbReference>
<dbReference type="SUPFAM" id="SSF55729">
    <property type="entry name" value="Acyl-CoA N-acyltransferases (Nat)"/>
    <property type="match status" value="1"/>
</dbReference>
<dbReference type="Pfam" id="PF00583">
    <property type="entry name" value="Acetyltransf_1"/>
    <property type="match status" value="1"/>
</dbReference>
<protein>
    <submittedName>
        <fullName evidence="4">GNAT family N-acetyltransferase</fullName>
    </submittedName>
</protein>
<sequence length="301" mass="33174">MTAAYSVTIRRLGPEDAAAHRALMLGAYQREPEAFTSSVAEREHLPLDWWARRLGPAGSDEQVWGAFIGERLVGAAGLSREPRERTAHRGFVFGVAVEPDHRRQGIARRLVRTLMADARTWPGLRLLELTVSDGNASARRVYEDCGFIAWGCEPRALALDDGREIGKWHMQWMLPAPGRRFAFADSEVAAVEPTTGGWRLRFSAAQVAEQRDGVWQAGHLAPVVLVLQTAAPPPALLGRLAEGRLIDAQGRAWRELPLPQALEGALRLELQPARGEAVVIDARSLRLGAPPRARWRESLAC</sequence>
<evidence type="ECO:0000259" key="3">
    <source>
        <dbReference type="PROSITE" id="PS51186"/>
    </source>
</evidence>
<dbReference type="PANTHER" id="PTHR43877">
    <property type="entry name" value="AMINOALKYLPHOSPHONATE N-ACETYLTRANSFERASE-RELATED-RELATED"/>
    <property type="match status" value="1"/>
</dbReference>
<dbReference type="CDD" id="cd04301">
    <property type="entry name" value="NAT_SF"/>
    <property type="match status" value="1"/>
</dbReference>
<feature type="domain" description="N-acetyltransferase" evidence="3">
    <location>
        <begin position="7"/>
        <end position="175"/>
    </location>
</feature>
<keyword evidence="5" id="KW-1185">Reference proteome</keyword>
<gene>
    <name evidence="4" type="ORF">KAK03_14805</name>
</gene>
<keyword evidence="2" id="KW-0012">Acyltransferase</keyword>
<evidence type="ECO:0000313" key="4">
    <source>
        <dbReference type="EMBL" id="MBQ0931754.1"/>
    </source>
</evidence>
<evidence type="ECO:0000256" key="2">
    <source>
        <dbReference type="ARBA" id="ARBA00023315"/>
    </source>
</evidence>